<dbReference type="Gene3D" id="3.50.4.10">
    <property type="entry name" value="Hepatocyte Growth Factor"/>
    <property type="match status" value="1"/>
</dbReference>
<dbReference type="InterPro" id="IPR003378">
    <property type="entry name" value="Fringe-like_glycosylTrfase"/>
</dbReference>
<dbReference type="InterPro" id="IPR026050">
    <property type="entry name" value="C1GALT1/C1GALT1_chp1"/>
</dbReference>
<dbReference type="Proteomes" id="UP000184383">
    <property type="component" value="Unassembled WGS sequence"/>
</dbReference>
<protein>
    <recommendedName>
        <fullName evidence="4">N-acetylgalactosaminide beta-1,3-galactosyltransferase</fullName>
        <ecNumber evidence="4">2.4.1.122</ecNumber>
    </recommendedName>
</protein>
<proteinExistence type="inferred from homology"/>
<dbReference type="GO" id="GO:0016263">
    <property type="term" value="F:glycoprotein-N-acetylgalactosamine 3-beta-galactosyltransferase activity"/>
    <property type="evidence" value="ECO:0007669"/>
    <property type="project" value="UniProtKB-EC"/>
</dbReference>
<dbReference type="OrthoDB" id="414175at2759"/>
<keyword evidence="9" id="KW-0735">Signal-anchor</keyword>
<feature type="domain" description="Fringe-like glycosyltransferase" evidence="13">
    <location>
        <begin position="180"/>
        <end position="273"/>
    </location>
</feature>
<organism evidence="14 15">
    <name type="scientific">Aspergillus wentii DTO 134E9</name>
    <dbReference type="NCBI Taxonomy" id="1073089"/>
    <lineage>
        <taxon>Eukaryota</taxon>
        <taxon>Fungi</taxon>
        <taxon>Dikarya</taxon>
        <taxon>Ascomycota</taxon>
        <taxon>Pezizomycotina</taxon>
        <taxon>Eurotiomycetes</taxon>
        <taxon>Eurotiomycetidae</taxon>
        <taxon>Eurotiales</taxon>
        <taxon>Aspergillaceae</taxon>
        <taxon>Aspergillus</taxon>
        <taxon>Aspergillus subgen. Cremei</taxon>
    </lineage>
</organism>
<dbReference type="AlphaFoldDB" id="A0A1L9REU2"/>
<evidence type="ECO:0000256" key="1">
    <source>
        <dbReference type="ARBA" id="ARBA00004606"/>
    </source>
</evidence>
<keyword evidence="6" id="KW-0808">Transferase</keyword>
<evidence type="ECO:0000256" key="7">
    <source>
        <dbReference type="ARBA" id="ARBA00022692"/>
    </source>
</evidence>
<keyword evidence="11 12" id="KW-0472">Membrane</keyword>
<evidence type="ECO:0000256" key="8">
    <source>
        <dbReference type="ARBA" id="ARBA00022741"/>
    </source>
</evidence>
<gene>
    <name evidence="14" type="ORF">ASPWEDRAFT_174852</name>
</gene>
<dbReference type="Pfam" id="PF02434">
    <property type="entry name" value="Fringe"/>
    <property type="match status" value="1"/>
</dbReference>
<feature type="transmembrane region" description="Helical" evidence="12">
    <location>
        <begin position="14"/>
        <end position="32"/>
    </location>
</feature>
<dbReference type="VEuPathDB" id="FungiDB:ASPWEDRAFT_174852"/>
<comment type="pathway">
    <text evidence="2">Protein modification; protein glycosylation.</text>
</comment>
<dbReference type="PANTHER" id="PTHR23033">
    <property type="entry name" value="BETA1,3-GALACTOSYLTRANSFERASE"/>
    <property type="match status" value="1"/>
</dbReference>
<evidence type="ECO:0000256" key="4">
    <source>
        <dbReference type="ARBA" id="ARBA00012557"/>
    </source>
</evidence>
<comment type="subcellular location">
    <subcellularLocation>
        <location evidence="1">Membrane</location>
        <topology evidence="1">Single-pass type II membrane protein</topology>
    </subcellularLocation>
</comment>
<evidence type="ECO:0000256" key="10">
    <source>
        <dbReference type="ARBA" id="ARBA00022989"/>
    </source>
</evidence>
<evidence type="ECO:0000256" key="6">
    <source>
        <dbReference type="ARBA" id="ARBA00022679"/>
    </source>
</evidence>
<comment type="similarity">
    <text evidence="3">Belongs to the glycosyltransferase 31 family. Beta3-Gal-T subfamily.</text>
</comment>
<dbReference type="SUPFAM" id="SSF57414">
    <property type="entry name" value="Hairpin loop containing domain-like"/>
    <property type="match status" value="1"/>
</dbReference>
<dbReference type="Gene3D" id="3.90.550.50">
    <property type="match status" value="1"/>
</dbReference>
<name>A0A1L9REU2_ASPWE</name>
<dbReference type="RefSeq" id="XP_040687123.1">
    <property type="nucleotide sequence ID" value="XM_040831283.1"/>
</dbReference>
<dbReference type="GO" id="GO:0000166">
    <property type="term" value="F:nucleotide binding"/>
    <property type="evidence" value="ECO:0007669"/>
    <property type="project" value="UniProtKB-KW"/>
</dbReference>
<accession>A0A1L9REU2</accession>
<dbReference type="EC" id="2.4.1.122" evidence="4"/>
<evidence type="ECO:0000256" key="12">
    <source>
        <dbReference type="SAM" id="Phobius"/>
    </source>
</evidence>
<dbReference type="GO" id="GO:0016020">
    <property type="term" value="C:membrane"/>
    <property type="evidence" value="ECO:0007669"/>
    <property type="project" value="UniProtKB-SubCell"/>
</dbReference>
<keyword evidence="8" id="KW-0547">Nucleotide-binding</keyword>
<dbReference type="GeneID" id="63747131"/>
<evidence type="ECO:0000256" key="3">
    <source>
        <dbReference type="ARBA" id="ARBA00006462"/>
    </source>
</evidence>
<keyword evidence="7 12" id="KW-0812">Transmembrane</keyword>
<evidence type="ECO:0000256" key="5">
    <source>
        <dbReference type="ARBA" id="ARBA00022676"/>
    </source>
</evidence>
<evidence type="ECO:0000259" key="13">
    <source>
        <dbReference type="Pfam" id="PF02434"/>
    </source>
</evidence>
<dbReference type="EMBL" id="KV878214">
    <property type="protein sequence ID" value="OJJ33446.1"/>
    <property type="molecule type" value="Genomic_DNA"/>
</dbReference>
<keyword evidence="5" id="KW-0328">Glycosyltransferase</keyword>
<evidence type="ECO:0000313" key="15">
    <source>
        <dbReference type="Proteomes" id="UP000184383"/>
    </source>
</evidence>
<keyword evidence="10 12" id="KW-1133">Transmembrane helix</keyword>
<evidence type="ECO:0000256" key="11">
    <source>
        <dbReference type="ARBA" id="ARBA00023136"/>
    </source>
</evidence>
<evidence type="ECO:0000256" key="2">
    <source>
        <dbReference type="ARBA" id="ARBA00004922"/>
    </source>
</evidence>
<evidence type="ECO:0000256" key="9">
    <source>
        <dbReference type="ARBA" id="ARBA00022968"/>
    </source>
</evidence>
<dbReference type="STRING" id="1073089.A0A1L9REU2"/>
<dbReference type="PANTHER" id="PTHR23033:SF47">
    <property type="entry name" value="APPLE DOMAIN-CONTAINING PROTEIN-RELATED"/>
    <property type="match status" value="1"/>
</dbReference>
<reference evidence="15" key="1">
    <citation type="journal article" date="2017" name="Genome Biol.">
        <title>Comparative genomics reveals high biological diversity and specific adaptations in the industrially and medically important fungal genus Aspergillus.</title>
        <authorList>
            <person name="de Vries R.P."/>
            <person name="Riley R."/>
            <person name="Wiebenga A."/>
            <person name="Aguilar-Osorio G."/>
            <person name="Amillis S."/>
            <person name="Uchima C.A."/>
            <person name="Anderluh G."/>
            <person name="Asadollahi M."/>
            <person name="Askin M."/>
            <person name="Barry K."/>
            <person name="Battaglia E."/>
            <person name="Bayram O."/>
            <person name="Benocci T."/>
            <person name="Braus-Stromeyer S.A."/>
            <person name="Caldana C."/>
            <person name="Canovas D."/>
            <person name="Cerqueira G.C."/>
            <person name="Chen F."/>
            <person name="Chen W."/>
            <person name="Choi C."/>
            <person name="Clum A."/>
            <person name="Dos Santos R.A."/>
            <person name="Damasio A.R."/>
            <person name="Diallinas G."/>
            <person name="Emri T."/>
            <person name="Fekete E."/>
            <person name="Flipphi M."/>
            <person name="Freyberg S."/>
            <person name="Gallo A."/>
            <person name="Gournas C."/>
            <person name="Habgood R."/>
            <person name="Hainaut M."/>
            <person name="Harispe M.L."/>
            <person name="Henrissat B."/>
            <person name="Hilden K.S."/>
            <person name="Hope R."/>
            <person name="Hossain A."/>
            <person name="Karabika E."/>
            <person name="Karaffa L."/>
            <person name="Karanyi Z."/>
            <person name="Krasevec N."/>
            <person name="Kuo A."/>
            <person name="Kusch H."/>
            <person name="LaButti K."/>
            <person name="Lagendijk E.L."/>
            <person name="Lapidus A."/>
            <person name="Levasseur A."/>
            <person name="Lindquist E."/>
            <person name="Lipzen A."/>
            <person name="Logrieco A.F."/>
            <person name="MacCabe A."/>
            <person name="Maekelae M.R."/>
            <person name="Malavazi I."/>
            <person name="Melin P."/>
            <person name="Meyer V."/>
            <person name="Mielnichuk N."/>
            <person name="Miskei M."/>
            <person name="Molnar A.P."/>
            <person name="Mule G."/>
            <person name="Ngan C.Y."/>
            <person name="Orejas M."/>
            <person name="Orosz E."/>
            <person name="Ouedraogo J.P."/>
            <person name="Overkamp K.M."/>
            <person name="Park H.-S."/>
            <person name="Perrone G."/>
            <person name="Piumi F."/>
            <person name="Punt P.J."/>
            <person name="Ram A.F."/>
            <person name="Ramon A."/>
            <person name="Rauscher S."/>
            <person name="Record E."/>
            <person name="Riano-Pachon D.M."/>
            <person name="Robert V."/>
            <person name="Roehrig J."/>
            <person name="Ruller R."/>
            <person name="Salamov A."/>
            <person name="Salih N.S."/>
            <person name="Samson R.A."/>
            <person name="Sandor E."/>
            <person name="Sanguinetti M."/>
            <person name="Schuetze T."/>
            <person name="Sepcic K."/>
            <person name="Shelest E."/>
            <person name="Sherlock G."/>
            <person name="Sophianopoulou V."/>
            <person name="Squina F.M."/>
            <person name="Sun H."/>
            <person name="Susca A."/>
            <person name="Todd R.B."/>
            <person name="Tsang A."/>
            <person name="Unkles S.E."/>
            <person name="van de Wiele N."/>
            <person name="van Rossen-Uffink D."/>
            <person name="Oliveira J.V."/>
            <person name="Vesth T.C."/>
            <person name="Visser J."/>
            <person name="Yu J.-H."/>
            <person name="Zhou M."/>
            <person name="Andersen M.R."/>
            <person name="Archer D.B."/>
            <person name="Baker S.E."/>
            <person name="Benoit I."/>
            <person name="Brakhage A.A."/>
            <person name="Braus G.H."/>
            <person name="Fischer R."/>
            <person name="Frisvad J.C."/>
            <person name="Goldman G.H."/>
            <person name="Houbraken J."/>
            <person name="Oakley B."/>
            <person name="Pocsi I."/>
            <person name="Scazzocchio C."/>
            <person name="Seiboth B."/>
            <person name="vanKuyk P.A."/>
            <person name="Wortman J."/>
            <person name="Dyer P.S."/>
            <person name="Grigoriev I.V."/>
        </authorList>
    </citation>
    <scope>NUCLEOTIDE SEQUENCE [LARGE SCALE GENOMIC DNA]</scope>
    <source>
        <strain evidence="15">DTO 134E9</strain>
    </source>
</reference>
<keyword evidence="15" id="KW-1185">Reference proteome</keyword>
<sequence length="441" mass="49815">MLFSRTRGSPPRRWIYLLSASLSLLLVRYLFWSTPYGQVAENVSAGSSSVSPSSFECPHLPGLEDVLVVLKTGVTEALEKVPVHFNTTLRCIPHYVVFSDFEEDIAGVRAHDVLRSVEDTVKRTNSDFAIYNNLRESGRKALTSNDNIHDESTPFGKPDNPGWKLDKWKFLPMIDETLNFRNNAKWYVFVEADTYMVWPNLMAWLATFDHIKPQYLGNQMQIADVVFGHGGSGFVLSHAAMQKVSEFRASRVKEWDEFTDGHWAGDCVLGKALGDAGVKLFWAWPMLQGSTPWEFDFFSEGYQKKPWCIPPVAYHHLTADDVREMWEFEENWSTKNPISNLLHSHVFENLIQPKLKATESNWDNLSADDSGQTAESPADCEAQCVKNPDCLQYSFESSKCLTSKVAKRGGKKAGVTSGWMSERIEAATKELGSCKKAEWVS</sequence>
<evidence type="ECO:0000313" key="14">
    <source>
        <dbReference type="EMBL" id="OJJ33446.1"/>
    </source>
</evidence>